<dbReference type="Proteomes" id="UP000829194">
    <property type="component" value="Chromosome"/>
</dbReference>
<dbReference type="Pfam" id="PF13335">
    <property type="entry name" value="Mg_chelatase_C"/>
    <property type="match status" value="1"/>
</dbReference>
<gene>
    <name evidence="2" type="ORF">MOV92_22345</name>
</gene>
<sequence length="43" mass="4527">MARTIADLAGSESIVTVHLSEAIGYRRADRDRNAAEGATPRAG</sequence>
<evidence type="ECO:0000313" key="3">
    <source>
        <dbReference type="Proteomes" id="UP000829194"/>
    </source>
</evidence>
<protein>
    <recommendedName>
        <fullName evidence="1">Mg chelatase-related protein C-terminal domain-containing protein</fullName>
    </recommendedName>
</protein>
<name>A0ABY3XC38_9GAMM</name>
<organism evidence="2 3">
    <name type="scientific">Lysobacter gummosus</name>
    <dbReference type="NCBI Taxonomy" id="262324"/>
    <lineage>
        <taxon>Bacteria</taxon>
        <taxon>Pseudomonadati</taxon>
        <taxon>Pseudomonadota</taxon>
        <taxon>Gammaproteobacteria</taxon>
        <taxon>Lysobacterales</taxon>
        <taxon>Lysobacteraceae</taxon>
        <taxon>Lysobacter</taxon>
    </lineage>
</organism>
<dbReference type="EMBL" id="CP093547">
    <property type="protein sequence ID" value="UNP29175.1"/>
    <property type="molecule type" value="Genomic_DNA"/>
</dbReference>
<accession>A0ABY3XC38</accession>
<evidence type="ECO:0000259" key="1">
    <source>
        <dbReference type="Pfam" id="PF13335"/>
    </source>
</evidence>
<reference evidence="2 3" key="1">
    <citation type="submission" date="2022-03" db="EMBL/GenBank/DDBJ databases">
        <title>Complete genome sequence of Lysobacter capsici VKM B-2533 and Lysobacter gummosus 10.1.1, promising sources of lytic agents.</title>
        <authorList>
            <person name="Tarlachkov S.V."/>
            <person name="Kudryakova I.V."/>
            <person name="Afoshin A.S."/>
            <person name="Leontyevskaya E.A."/>
            <person name="Leontyevskaya N.V."/>
        </authorList>
    </citation>
    <scope>NUCLEOTIDE SEQUENCE [LARGE SCALE GENOMIC DNA]</scope>
    <source>
        <strain evidence="2 3">10.1.1</strain>
    </source>
</reference>
<feature type="domain" description="Mg chelatase-related protein C-terminal" evidence="1">
    <location>
        <begin position="1"/>
        <end position="26"/>
    </location>
</feature>
<proteinExistence type="predicted"/>
<keyword evidence="3" id="KW-1185">Reference proteome</keyword>
<evidence type="ECO:0000313" key="2">
    <source>
        <dbReference type="EMBL" id="UNP29175.1"/>
    </source>
</evidence>
<dbReference type="InterPro" id="IPR025158">
    <property type="entry name" value="Mg_chelat-rel_C"/>
</dbReference>